<evidence type="ECO:0000313" key="2">
    <source>
        <dbReference type="EMBL" id="KAK0625688.1"/>
    </source>
</evidence>
<evidence type="ECO:0000313" key="3">
    <source>
        <dbReference type="Proteomes" id="UP001175001"/>
    </source>
</evidence>
<proteinExistence type="predicted"/>
<accession>A0AA40C661</accession>
<evidence type="ECO:0000256" key="1">
    <source>
        <dbReference type="SAM" id="MobiDB-lite"/>
    </source>
</evidence>
<gene>
    <name evidence="2" type="ORF">DIS24_g10997</name>
</gene>
<dbReference type="AlphaFoldDB" id="A0AA40C661"/>
<organism evidence="2 3">
    <name type="scientific">Lasiodiplodia hormozganensis</name>
    <dbReference type="NCBI Taxonomy" id="869390"/>
    <lineage>
        <taxon>Eukaryota</taxon>
        <taxon>Fungi</taxon>
        <taxon>Dikarya</taxon>
        <taxon>Ascomycota</taxon>
        <taxon>Pezizomycotina</taxon>
        <taxon>Dothideomycetes</taxon>
        <taxon>Dothideomycetes incertae sedis</taxon>
        <taxon>Botryosphaeriales</taxon>
        <taxon>Botryosphaeriaceae</taxon>
        <taxon>Lasiodiplodia</taxon>
    </lineage>
</organism>
<feature type="compositionally biased region" description="Basic and acidic residues" evidence="1">
    <location>
        <begin position="77"/>
        <end position="93"/>
    </location>
</feature>
<sequence>MPIFADAIAPALARTHTRRRRRRRQTFHNHQNHRNFLPKMDETTESVWIKLPLYDEVVSARLLNGTPNAPWEYVLGPKDHDAEKMNEEAEGKA</sequence>
<reference evidence="2" key="1">
    <citation type="submission" date="2023-06" db="EMBL/GenBank/DDBJ databases">
        <title>Multi-omics analyses reveal the molecular pathogenesis toolkit of Lasiodiplodia hormozganensis, a cross-kingdom pathogen.</title>
        <authorList>
            <person name="Felix C."/>
            <person name="Meneses R."/>
            <person name="Goncalves M.F.M."/>
            <person name="Tilleman L."/>
            <person name="Duarte A.S."/>
            <person name="Jorrin-Novo J.V."/>
            <person name="Van De Peer Y."/>
            <person name="Deforce D."/>
            <person name="Van Nieuwerburgh F."/>
            <person name="Esteves A.C."/>
            <person name="Alves A."/>
        </authorList>
    </citation>
    <scope>NUCLEOTIDE SEQUENCE</scope>
    <source>
        <strain evidence="2">CBS 339.90</strain>
    </source>
</reference>
<protein>
    <submittedName>
        <fullName evidence="2">Uncharacterized protein</fullName>
    </submittedName>
</protein>
<dbReference type="EMBL" id="JAUJDW010000137">
    <property type="protein sequence ID" value="KAK0625688.1"/>
    <property type="molecule type" value="Genomic_DNA"/>
</dbReference>
<feature type="region of interest" description="Disordered" evidence="1">
    <location>
        <begin position="1"/>
        <end position="38"/>
    </location>
</feature>
<feature type="region of interest" description="Disordered" evidence="1">
    <location>
        <begin position="74"/>
        <end position="93"/>
    </location>
</feature>
<keyword evidence="3" id="KW-1185">Reference proteome</keyword>
<comment type="caution">
    <text evidence="2">The sequence shown here is derived from an EMBL/GenBank/DDBJ whole genome shotgun (WGS) entry which is preliminary data.</text>
</comment>
<dbReference type="Proteomes" id="UP001175001">
    <property type="component" value="Unassembled WGS sequence"/>
</dbReference>
<name>A0AA40C661_9PEZI</name>
<feature type="compositionally biased region" description="Basic residues" evidence="1">
    <location>
        <begin position="15"/>
        <end position="33"/>
    </location>
</feature>